<dbReference type="GO" id="GO:0005737">
    <property type="term" value="C:cytoplasm"/>
    <property type="evidence" value="ECO:0007669"/>
    <property type="project" value="InterPro"/>
</dbReference>
<dbReference type="Gene3D" id="3.20.20.70">
    <property type="entry name" value="Aldolase class I"/>
    <property type="match status" value="1"/>
</dbReference>
<dbReference type="SUPFAM" id="SSF51395">
    <property type="entry name" value="FMN-linked oxidoreductases"/>
    <property type="match status" value="1"/>
</dbReference>
<dbReference type="InterPro" id="IPR050074">
    <property type="entry name" value="DHO_dehydrogenase"/>
</dbReference>
<dbReference type="HAMAP" id="MF_00225">
    <property type="entry name" value="DHO_dh_type2"/>
    <property type="match status" value="1"/>
</dbReference>
<comment type="catalytic activity">
    <reaction evidence="10 11">
        <text>(S)-dihydroorotate + a quinone = orotate + a quinol</text>
        <dbReference type="Rhea" id="RHEA:30187"/>
        <dbReference type="ChEBI" id="CHEBI:24646"/>
        <dbReference type="ChEBI" id="CHEBI:30839"/>
        <dbReference type="ChEBI" id="CHEBI:30864"/>
        <dbReference type="ChEBI" id="CHEBI:132124"/>
        <dbReference type="EC" id="1.3.5.2"/>
    </reaction>
</comment>
<dbReference type="GO" id="GO:0005886">
    <property type="term" value="C:plasma membrane"/>
    <property type="evidence" value="ECO:0007669"/>
    <property type="project" value="UniProtKB-SubCell"/>
</dbReference>
<comment type="similarity">
    <text evidence="4 11">Belongs to the dihydroorotate dehydrogenase family. Type 2 subfamily.</text>
</comment>
<dbReference type="UniPathway" id="UPA00070">
    <property type="reaction ID" value="UER00946"/>
</dbReference>
<comment type="caution">
    <text evidence="13">The sequence shown here is derived from an EMBL/GenBank/DDBJ whole genome shotgun (WGS) entry which is preliminary data.</text>
</comment>
<dbReference type="NCBIfam" id="NF003645">
    <property type="entry name" value="PRK05286.1-2"/>
    <property type="match status" value="1"/>
</dbReference>
<dbReference type="RefSeq" id="WP_035074163.1">
    <property type="nucleotide sequence ID" value="NZ_JMIH01000019.1"/>
</dbReference>
<dbReference type="NCBIfam" id="TIGR01036">
    <property type="entry name" value="pyrD_sub2"/>
    <property type="match status" value="1"/>
</dbReference>
<feature type="binding site" evidence="11">
    <location>
        <position position="71"/>
    </location>
    <ligand>
        <name>substrate</name>
    </ligand>
</feature>
<dbReference type="EC" id="1.3.5.2" evidence="11"/>
<organism evidence="13 14">
    <name type="scientific">Anditalea andensis</name>
    <dbReference type="NCBI Taxonomy" id="1048983"/>
    <lineage>
        <taxon>Bacteria</taxon>
        <taxon>Pseudomonadati</taxon>
        <taxon>Bacteroidota</taxon>
        <taxon>Cytophagia</taxon>
        <taxon>Cytophagales</taxon>
        <taxon>Cytophagaceae</taxon>
        <taxon>Anditalea</taxon>
    </lineage>
</organism>
<evidence type="ECO:0000256" key="5">
    <source>
        <dbReference type="ARBA" id="ARBA00022630"/>
    </source>
</evidence>
<comment type="subunit">
    <text evidence="11">Monomer.</text>
</comment>
<evidence type="ECO:0000256" key="9">
    <source>
        <dbReference type="ARBA" id="ARBA00023136"/>
    </source>
</evidence>
<feature type="active site" description="Nucleophile" evidence="11">
    <location>
        <position position="180"/>
    </location>
</feature>
<dbReference type="InterPro" id="IPR012135">
    <property type="entry name" value="Dihydroorotate_DH_1_2"/>
</dbReference>
<comment type="function">
    <text evidence="1 11">Catalyzes the conversion of dihydroorotate to orotate with quinone as electron acceptor.</text>
</comment>
<evidence type="ECO:0000259" key="12">
    <source>
        <dbReference type="Pfam" id="PF01180"/>
    </source>
</evidence>
<feature type="domain" description="Dihydroorotate dehydrogenase catalytic" evidence="12">
    <location>
        <begin position="50"/>
        <end position="341"/>
    </location>
</feature>
<dbReference type="InterPro" id="IPR005719">
    <property type="entry name" value="Dihydroorotate_DH_2"/>
</dbReference>
<evidence type="ECO:0000256" key="4">
    <source>
        <dbReference type="ARBA" id="ARBA00005359"/>
    </source>
</evidence>
<evidence type="ECO:0000256" key="7">
    <source>
        <dbReference type="ARBA" id="ARBA00022975"/>
    </source>
</evidence>
<feature type="binding site" evidence="11">
    <location>
        <begin position="116"/>
        <end position="120"/>
    </location>
    <ligand>
        <name>substrate</name>
    </ligand>
</feature>
<evidence type="ECO:0000256" key="8">
    <source>
        <dbReference type="ARBA" id="ARBA00023002"/>
    </source>
</evidence>
<evidence type="ECO:0000313" key="13">
    <source>
        <dbReference type="EMBL" id="KEO73718.1"/>
    </source>
</evidence>
<dbReference type="EMBL" id="JMIH01000019">
    <property type="protein sequence ID" value="KEO73718.1"/>
    <property type="molecule type" value="Genomic_DNA"/>
</dbReference>
<dbReference type="PIRSF" id="PIRSF000164">
    <property type="entry name" value="DHO_oxidase"/>
    <property type="match status" value="1"/>
</dbReference>
<evidence type="ECO:0000256" key="10">
    <source>
        <dbReference type="ARBA" id="ARBA00048639"/>
    </source>
</evidence>
<dbReference type="OrthoDB" id="9802377at2"/>
<feature type="binding site" evidence="11">
    <location>
        <position position="301"/>
    </location>
    <ligand>
        <name>FMN</name>
        <dbReference type="ChEBI" id="CHEBI:58210"/>
    </ligand>
</feature>
<dbReference type="PANTHER" id="PTHR48109:SF4">
    <property type="entry name" value="DIHYDROOROTATE DEHYDROGENASE (QUINONE), MITOCHONDRIAL"/>
    <property type="match status" value="1"/>
</dbReference>
<keyword evidence="5 11" id="KW-0285">Flavoprotein</keyword>
<name>A0A074L1J3_9BACT</name>
<feature type="binding site" evidence="11">
    <location>
        <position position="218"/>
    </location>
    <ligand>
        <name>FMN</name>
        <dbReference type="ChEBI" id="CHEBI:58210"/>
    </ligand>
</feature>
<comment type="subcellular location">
    <subcellularLocation>
        <location evidence="11">Cell membrane</location>
        <topology evidence="11">Peripheral membrane protein</topology>
    </subcellularLocation>
    <subcellularLocation>
        <location evidence="2">Membrane</location>
    </subcellularLocation>
</comment>
<keyword evidence="14" id="KW-1185">Reference proteome</keyword>
<feature type="binding site" evidence="11">
    <location>
        <begin position="247"/>
        <end position="248"/>
    </location>
    <ligand>
        <name>substrate</name>
    </ligand>
</feature>
<feature type="binding site" evidence="11">
    <location>
        <begin position="67"/>
        <end position="71"/>
    </location>
    <ligand>
        <name>FMN</name>
        <dbReference type="ChEBI" id="CHEBI:58210"/>
    </ligand>
</feature>
<dbReference type="PROSITE" id="PS00912">
    <property type="entry name" value="DHODEHASE_2"/>
    <property type="match status" value="1"/>
</dbReference>
<dbReference type="PROSITE" id="PS00911">
    <property type="entry name" value="DHODEHASE_1"/>
    <property type="match status" value="1"/>
</dbReference>
<dbReference type="GO" id="GO:0044205">
    <property type="term" value="P:'de novo' UMP biosynthetic process"/>
    <property type="evidence" value="ECO:0007669"/>
    <property type="project" value="UniProtKB-UniRule"/>
</dbReference>
<feature type="binding site" evidence="11">
    <location>
        <position position="91"/>
    </location>
    <ligand>
        <name>FMN</name>
        <dbReference type="ChEBI" id="CHEBI:58210"/>
    </ligand>
</feature>
<evidence type="ECO:0000313" key="14">
    <source>
        <dbReference type="Proteomes" id="UP000027821"/>
    </source>
</evidence>
<evidence type="ECO:0000256" key="1">
    <source>
        <dbReference type="ARBA" id="ARBA00003125"/>
    </source>
</evidence>
<dbReference type="GO" id="GO:0006207">
    <property type="term" value="P:'de novo' pyrimidine nucleobase biosynthetic process"/>
    <property type="evidence" value="ECO:0007669"/>
    <property type="project" value="UniProtKB-UniRule"/>
</dbReference>
<gene>
    <name evidence="11" type="primary">pyrD</name>
    <name evidence="13" type="ORF">EL17_10845</name>
</gene>
<evidence type="ECO:0000256" key="2">
    <source>
        <dbReference type="ARBA" id="ARBA00004370"/>
    </source>
</evidence>
<keyword evidence="7 11" id="KW-0665">Pyrimidine biosynthesis</keyword>
<evidence type="ECO:0000256" key="11">
    <source>
        <dbReference type="HAMAP-Rule" id="MF_00225"/>
    </source>
</evidence>
<sequence length="346" mass="38138">MYKSVIKPVLFRKNPEEAHYFTFSAIKKIFHLPLVNKVIDKLFAYEDKILEREVFGLTFKNPIGLAAGFDKDATLIDEMGMLGFGFIEIGTLTPKPQEGNPKPRLFRLPKDKALINRMGFNNGGVDGAVSRLSNRKTKVLIGGNIGKNKNTPNDQAESDYLYCLETLHPYVDYFVVNVSSPNTPNLRELQEKEPLKKLLLAVKRANDRKSKPKPILLKIAPDLTEGQLDDIVAIIQETHIDGIIATNTTIDRSGLSTKAKEVNHMGAGGLSGAVLKDRSTAVIKYLADKSNKSFPIIGAGGIFTAADAIEKLEAGASLVQVYTGMIYEGPSIVKKIKKGLVQYYRS</sequence>
<dbReference type="InterPro" id="IPR005720">
    <property type="entry name" value="Dihydroorotate_DH_cat"/>
</dbReference>
<feature type="binding site" evidence="11">
    <location>
        <position position="144"/>
    </location>
    <ligand>
        <name>FMN</name>
        <dbReference type="ChEBI" id="CHEBI:58210"/>
    </ligand>
</feature>
<dbReference type="InterPro" id="IPR001295">
    <property type="entry name" value="Dihydroorotate_DH_CS"/>
</dbReference>
<accession>A0A074L1J3</accession>
<reference evidence="13 14" key="1">
    <citation type="submission" date="2014-04" db="EMBL/GenBank/DDBJ databases">
        <title>Characterization and application of a salt tolerant electro-active bacterium.</title>
        <authorList>
            <person name="Yang L."/>
            <person name="Wei S."/>
            <person name="Tay Q.X.M."/>
        </authorList>
    </citation>
    <scope>NUCLEOTIDE SEQUENCE [LARGE SCALE GENOMIC DNA]</scope>
    <source>
        <strain evidence="13 14">LY1</strain>
    </source>
</reference>
<feature type="binding site" evidence="11">
    <location>
        <position position="182"/>
    </location>
    <ligand>
        <name>substrate</name>
    </ligand>
</feature>
<dbReference type="PANTHER" id="PTHR48109">
    <property type="entry name" value="DIHYDROOROTATE DEHYDROGENASE (QUINONE), MITOCHONDRIAL-RELATED"/>
    <property type="match status" value="1"/>
</dbReference>
<keyword evidence="9 11" id="KW-0472">Membrane</keyword>
<protein>
    <recommendedName>
        <fullName evidence="11">Dihydroorotate dehydrogenase (quinone)</fullName>
        <ecNumber evidence="11">1.3.5.2</ecNumber>
    </recommendedName>
    <alternativeName>
        <fullName evidence="11">DHOdehase</fullName>
        <shortName evidence="11">DHOD</shortName>
        <shortName evidence="11">DHODase</shortName>
    </alternativeName>
    <alternativeName>
        <fullName evidence="11">Dihydroorotate oxidase</fullName>
    </alternativeName>
</protein>
<evidence type="ECO:0000256" key="3">
    <source>
        <dbReference type="ARBA" id="ARBA00005161"/>
    </source>
</evidence>
<dbReference type="NCBIfam" id="NF003652">
    <property type="entry name" value="PRK05286.2-5"/>
    <property type="match status" value="1"/>
</dbReference>
<dbReference type="CDD" id="cd04738">
    <property type="entry name" value="DHOD_2_like"/>
    <property type="match status" value="1"/>
</dbReference>
<comment type="cofactor">
    <cofactor evidence="11">
        <name>FMN</name>
        <dbReference type="ChEBI" id="CHEBI:58210"/>
    </cofactor>
    <text evidence="11">Binds 1 FMN per subunit.</text>
</comment>
<feature type="binding site" evidence="11">
    <location>
        <position position="177"/>
    </location>
    <ligand>
        <name>substrate</name>
    </ligand>
</feature>
<dbReference type="GO" id="GO:0106430">
    <property type="term" value="F:dihydroorotate dehydrogenase (quinone) activity"/>
    <property type="evidence" value="ECO:0007669"/>
    <property type="project" value="UniProtKB-EC"/>
</dbReference>
<keyword evidence="8 11" id="KW-0560">Oxidoreductase</keyword>
<dbReference type="eggNOG" id="COG0167">
    <property type="taxonomic scope" value="Bacteria"/>
</dbReference>
<dbReference type="Pfam" id="PF01180">
    <property type="entry name" value="DHO_dh"/>
    <property type="match status" value="1"/>
</dbReference>
<keyword evidence="11" id="KW-1003">Cell membrane</keyword>
<dbReference type="AlphaFoldDB" id="A0A074L1J3"/>
<dbReference type="STRING" id="1048983.EL17_10845"/>
<dbReference type="InterPro" id="IPR013785">
    <property type="entry name" value="Aldolase_TIM"/>
</dbReference>
<dbReference type="Proteomes" id="UP000027821">
    <property type="component" value="Unassembled WGS sequence"/>
</dbReference>
<proteinExistence type="inferred from homology"/>
<feature type="binding site" evidence="11">
    <location>
        <position position="272"/>
    </location>
    <ligand>
        <name>FMN</name>
        <dbReference type="ChEBI" id="CHEBI:58210"/>
    </ligand>
</feature>
<evidence type="ECO:0000256" key="6">
    <source>
        <dbReference type="ARBA" id="ARBA00022643"/>
    </source>
</evidence>
<feature type="binding site" evidence="11">
    <location>
        <position position="246"/>
    </location>
    <ligand>
        <name>FMN</name>
        <dbReference type="ChEBI" id="CHEBI:58210"/>
    </ligand>
</feature>
<feature type="binding site" evidence="11">
    <location>
        <position position="177"/>
    </location>
    <ligand>
        <name>FMN</name>
        <dbReference type="ChEBI" id="CHEBI:58210"/>
    </ligand>
</feature>
<comment type="pathway">
    <text evidence="3 11">Pyrimidine metabolism; UMP biosynthesis via de novo pathway; orotate from (S)-dihydroorotate (quinone route): step 1/1.</text>
</comment>
<keyword evidence="6 11" id="KW-0288">FMN</keyword>
<feature type="binding site" evidence="11">
    <location>
        <begin position="322"/>
        <end position="323"/>
    </location>
    <ligand>
        <name>FMN</name>
        <dbReference type="ChEBI" id="CHEBI:58210"/>
    </ligand>
</feature>